<dbReference type="CDD" id="cd00751">
    <property type="entry name" value="thiolase"/>
    <property type="match status" value="1"/>
</dbReference>
<dbReference type="InterPro" id="IPR020615">
    <property type="entry name" value="Thiolase_acyl_enz_int_AS"/>
</dbReference>
<sequence>MKYDNVAIPADLIWSSPFARWQGALADISSVDLAAAVTGRALSDRGVDIACVDEVVLGLTVPQPGSFFGPPTIAGRLGIPAVTGPTISQACATAVAALHAAAAAVAVGGGTELVITTDRTSNGPTIVYPSPAAAGGAPLVEDFVQANFACDPWAGTSMIAAGETVAGERGISREEIDDVAALRYDQYRAALAEDRRFQRSYMVPIEVAERRRSVTIAEDSGVRPVEREAIRSLTPAISGGVHTGASQTHPADGAAGAMVTTPAKARELSAGPIVQVLATGFARVARTHMPEAPVPAALRALEAADLTIDHVDAVTTHNPFAVNDIVFARETGVDIAKMNAYGCSLIWGHPQAPTGMRAIAELVTELTLRGGGVGLFTGCAAGDTAAAIVIRVGD</sequence>
<feature type="active site" description="Proton acceptor" evidence="7">
    <location>
        <position position="379"/>
    </location>
</feature>
<dbReference type="PANTHER" id="PTHR18919:SF107">
    <property type="entry name" value="ACETYL-COA ACETYLTRANSFERASE, CYTOSOLIC"/>
    <property type="match status" value="1"/>
</dbReference>
<dbReference type="EC" id="2.3.1.9" evidence="2"/>
<evidence type="ECO:0000313" key="11">
    <source>
        <dbReference type="EMBL" id="GGL14108.1"/>
    </source>
</evidence>
<reference evidence="11" key="2">
    <citation type="submission" date="2020-09" db="EMBL/GenBank/DDBJ databases">
        <authorList>
            <person name="Sun Q."/>
            <person name="Zhou Y."/>
        </authorList>
    </citation>
    <scope>NUCLEOTIDE SEQUENCE</scope>
    <source>
        <strain evidence="11">CGMCC 4.3508</strain>
    </source>
</reference>
<name>A0A917RMR5_9NOCA</name>
<evidence type="ECO:0000256" key="5">
    <source>
        <dbReference type="ARBA" id="ARBA00030755"/>
    </source>
</evidence>
<evidence type="ECO:0000313" key="12">
    <source>
        <dbReference type="Proteomes" id="UP000638263"/>
    </source>
</evidence>
<evidence type="ECO:0000256" key="4">
    <source>
        <dbReference type="ARBA" id="ARBA00023315"/>
    </source>
</evidence>
<dbReference type="PROSITE" id="PS00098">
    <property type="entry name" value="THIOLASE_1"/>
    <property type="match status" value="1"/>
</dbReference>
<evidence type="ECO:0000256" key="2">
    <source>
        <dbReference type="ARBA" id="ARBA00012705"/>
    </source>
</evidence>
<dbReference type="SUPFAM" id="SSF53901">
    <property type="entry name" value="Thiolase-like"/>
    <property type="match status" value="2"/>
</dbReference>
<proteinExistence type="inferred from homology"/>
<gene>
    <name evidence="11" type="ORF">GCM10011588_30780</name>
</gene>
<dbReference type="Pfam" id="PF02803">
    <property type="entry name" value="Thiolase_C"/>
    <property type="match status" value="1"/>
</dbReference>
<feature type="domain" description="Thiolase C-terminal" evidence="10">
    <location>
        <begin position="276"/>
        <end position="391"/>
    </location>
</feature>
<evidence type="ECO:0000256" key="7">
    <source>
        <dbReference type="PIRSR" id="PIRSR000429-1"/>
    </source>
</evidence>
<dbReference type="InterPro" id="IPR002155">
    <property type="entry name" value="Thiolase"/>
</dbReference>
<dbReference type="PANTHER" id="PTHR18919">
    <property type="entry name" value="ACETYL-COA C-ACYLTRANSFERASE"/>
    <property type="match status" value="1"/>
</dbReference>
<evidence type="ECO:0000256" key="8">
    <source>
        <dbReference type="RuleBase" id="RU003557"/>
    </source>
</evidence>
<dbReference type="GO" id="GO:0003985">
    <property type="term" value="F:acetyl-CoA C-acetyltransferase activity"/>
    <property type="evidence" value="ECO:0007669"/>
    <property type="project" value="UniProtKB-EC"/>
</dbReference>
<dbReference type="AlphaFoldDB" id="A0A917RMR5"/>
<keyword evidence="12" id="KW-1185">Reference proteome</keyword>
<evidence type="ECO:0000256" key="3">
    <source>
        <dbReference type="ARBA" id="ARBA00022679"/>
    </source>
</evidence>
<organism evidence="11 12">
    <name type="scientific">Nocardia jinanensis</name>
    <dbReference type="NCBI Taxonomy" id="382504"/>
    <lineage>
        <taxon>Bacteria</taxon>
        <taxon>Bacillati</taxon>
        <taxon>Actinomycetota</taxon>
        <taxon>Actinomycetes</taxon>
        <taxon>Mycobacteriales</taxon>
        <taxon>Nocardiaceae</taxon>
        <taxon>Nocardia</taxon>
    </lineage>
</organism>
<dbReference type="RefSeq" id="WP_062997437.1">
    <property type="nucleotide sequence ID" value="NZ_BMMH01000005.1"/>
</dbReference>
<comment type="similarity">
    <text evidence="1 8">Belongs to the thiolase-like superfamily. Thiolase family.</text>
</comment>
<dbReference type="Pfam" id="PF00108">
    <property type="entry name" value="Thiolase_N"/>
    <property type="match status" value="1"/>
</dbReference>
<dbReference type="InterPro" id="IPR020617">
    <property type="entry name" value="Thiolase_C"/>
</dbReference>
<reference evidence="11" key="1">
    <citation type="journal article" date="2014" name="Int. J. Syst. Evol. Microbiol.">
        <title>Complete genome sequence of Corynebacterium casei LMG S-19264T (=DSM 44701T), isolated from a smear-ripened cheese.</title>
        <authorList>
            <consortium name="US DOE Joint Genome Institute (JGI-PGF)"/>
            <person name="Walter F."/>
            <person name="Albersmeier A."/>
            <person name="Kalinowski J."/>
            <person name="Ruckert C."/>
        </authorList>
    </citation>
    <scope>NUCLEOTIDE SEQUENCE</scope>
    <source>
        <strain evidence="11">CGMCC 4.3508</strain>
    </source>
</reference>
<feature type="active site" description="Proton acceptor" evidence="7">
    <location>
        <position position="349"/>
    </location>
</feature>
<comment type="caution">
    <text evidence="11">The sequence shown here is derived from an EMBL/GenBank/DDBJ whole genome shotgun (WGS) entry which is preliminary data.</text>
</comment>
<dbReference type="Gene3D" id="3.40.47.10">
    <property type="match status" value="2"/>
</dbReference>
<evidence type="ECO:0000259" key="10">
    <source>
        <dbReference type="Pfam" id="PF02803"/>
    </source>
</evidence>
<feature type="active site" description="Acyl-thioester intermediate" evidence="7">
    <location>
        <position position="91"/>
    </location>
</feature>
<accession>A0A917RMR5</accession>
<evidence type="ECO:0000259" key="9">
    <source>
        <dbReference type="Pfam" id="PF00108"/>
    </source>
</evidence>
<evidence type="ECO:0000256" key="1">
    <source>
        <dbReference type="ARBA" id="ARBA00010982"/>
    </source>
</evidence>
<keyword evidence="4 8" id="KW-0012">Acyltransferase</keyword>
<protein>
    <recommendedName>
        <fullName evidence="6">Probable acetyl-CoA acetyltransferase</fullName>
        <ecNumber evidence="2">2.3.1.9</ecNumber>
    </recommendedName>
    <alternativeName>
        <fullName evidence="5">Acetoacetyl-CoA thiolase</fullName>
    </alternativeName>
</protein>
<dbReference type="EMBL" id="BMMH01000005">
    <property type="protein sequence ID" value="GGL14108.1"/>
    <property type="molecule type" value="Genomic_DNA"/>
</dbReference>
<keyword evidence="3 8" id="KW-0808">Transferase</keyword>
<dbReference type="InterPro" id="IPR016039">
    <property type="entry name" value="Thiolase-like"/>
</dbReference>
<evidence type="ECO:0000256" key="6">
    <source>
        <dbReference type="ARBA" id="ARBA00040529"/>
    </source>
</evidence>
<feature type="domain" description="Thiolase N-terminal" evidence="9">
    <location>
        <begin position="16"/>
        <end position="260"/>
    </location>
</feature>
<dbReference type="Proteomes" id="UP000638263">
    <property type="component" value="Unassembled WGS sequence"/>
</dbReference>
<dbReference type="PIRSF" id="PIRSF000429">
    <property type="entry name" value="Ac-CoA_Ac_transf"/>
    <property type="match status" value="1"/>
</dbReference>
<dbReference type="InterPro" id="IPR020616">
    <property type="entry name" value="Thiolase_N"/>
</dbReference>